<gene>
    <name evidence="8" type="ORF">GSM42_15245</name>
</gene>
<feature type="active site" evidence="6">
    <location>
        <position position="14"/>
    </location>
</feature>
<dbReference type="InterPro" id="IPR036196">
    <property type="entry name" value="Ptyr_pPase_sf"/>
</dbReference>
<dbReference type="FunFam" id="3.40.50.2300:FF:000113">
    <property type="entry name" value="Low molecular weight protein-tyrosine-phosphatase"/>
    <property type="match status" value="1"/>
</dbReference>
<evidence type="ECO:0000256" key="3">
    <source>
        <dbReference type="ARBA" id="ARBA00022801"/>
    </source>
</evidence>
<evidence type="ECO:0000313" key="8">
    <source>
        <dbReference type="EMBL" id="MXQ55047.1"/>
    </source>
</evidence>
<feature type="domain" description="Phosphotyrosine protein phosphatase I" evidence="7">
    <location>
        <begin position="2"/>
        <end position="148"/>
    </location>
</feature>
<dbReference type="InterPro" id="IPR017867">
    <property type="entry name" value="Tyr_phospatase_low_mol_wt"/>
</dbReference>
<dbReference type="SUPFAM" id="SSF52788">
    <property type="entry name" value="Phosphotyrosine protein phosphatases I"/>
    <property type="match status" value="1"/>
</dbReference>
<sequence length="159" mass="18127">MISVLFVCLGNICRSPMAEAVFRHYVKEAGLQDKIHIDSAGTGDWHIGNIPHVGTRTKLDQAGMSYVGMEARQVAPSDFTYFNFIIAMDNSNFKNLTRLSGRPCSHLYRFVDFIPETSYQEIPDPYFTGDFDETFDLVSKGCHELLHRIQVEYHLQSTK</sequence>
<name>A0A6I4VU02_9BACL</name>
<dbReference type="EC" id="3.1.3.48" evidence="2"/>
<organism evidence="8 9">
    <name type="scientific">Shimazuella alba</name>
    <dbReference type="NCBI Taxonomy" id="2690964"/>
    <lineage>
        <taxon>Bacteria</taxon>
        <taxon>Bacillati</taxon>
        <taxon>Bacillota</taxon>
        <taxon>Bacilli</taxon>
        <taxon>Bacillales</taxon>
        <taxon>Thermoactinomycetaceae</taxon>
        <taxon>Shimazuella</taxon>
    </lineage>
</organism>
<accession>A0A6I4VU02</accession>
<dbReference type="Proteomes" id="UP000430692">
    <property type="component" value="Unassembled WGS sequence"/>
</dbReference>
<keyword evidence="9" id="KW-1185">Reference proteome</keyword>
<dbReference type="EMBL" id="WUUL01000011">
    <property type="protein sequence ID" value="MXQ55047.1"/>
    <property type="molecule type" value="Genomic_DNA"/>
</dbReference>
<evidence type="ECO:0000256" key="4">
    <source>
        <dbReference type="ARBA" id="ARBA00022912"/>
    </source>
</evidence>
<reference evidence="8 9" key="1">
    <citation type="submission" date="2019-12" db="EMBL/GenBank/DDBJ databases">
        <title>Whole-genome analyses of novel actinobacteria.</title>
        <authorList>
            <person name="Sahin N."/>
            <person name="Saygin H."/>
        </authorList>
    </citation>
    <scope>NUCLEOTIDE SEQUENCE [LARGE SCALE GENOMIC DNA]</scope>
    <source>
        <strain evidence="8 9">KC615</strain>
    </source>
</reference>
<dbReference type="InterPro" id="IPR023485">
    <property type="entry name" value="Ptyr_pPase"/>
</dbReference>
<proteinExistence type="inferred from homology"/>
<protein>
    <recommendedName>
        <fullName evidence="2">protein-tyrosine-phosphatase</fullName>
        <ecNumber evidence="2">3.1.3.48</ecNumber>
    </recommendedName>
</protein>
<comment type="catalytic activity">
    <reaction evidence="5">
        <text>O-phospho-L-tyrosyl-[protein] + H2O = L-tyrosyl-[protein] + phosphate</text>
        <dbReference type="Rhea" id="RHEA:10684"/>
        <dbReference type="Rhea" id="RHEA-COMP:10136"/>
        <dbReference type="Rhea" id="RHEA-COMP:20101"/>
        <dbReference type="ChEBI" id="CHEBI:15377"/>
        <dbReference type="ChEBI" id="CHEBI:43474"/>
        <dbReference type="ChEBI" id="CHEBI:46858"/>
        <dbReference type="ChEBI" id="CHEBI:61978"/>
        <dbReference type="EC" id="3.1.3.48"/>
    </reaction>
</comment>
<feature type="active site" description="Nucleophile" evidence="6">
    <location>
        <position position="8"/>
    </location>
</feature>
<evidence type="ECO:0000256" key="2">
    <source>
        <dbReference type="ARBA" id="ARBA00013064"/>
    </source>
</evidence>
<dbReference type="CDD" id="cd16343">
    <property type="entry name" value="LMWPTP"/>
    <property type="match status" value="1"/>
</dbReference>
<evidence type="ECO:0000256" key="5">
    <source>
        <dbReference type="ARBA" id="ARBA00051722"/>
    </source>
</evidence>
<dbReference type="PANTHER" id="PTHR11717">
    <property type="entry name" value="LOW MOLECULAR WEIGHT PROTEIN TYROSINE PHOSPHATASE"/>
    <property type="match status" value="1"/>
</dbReference>
<dbReference type="Gene3D" id="3.40.50.2300">
    <property type="match status" value="1"/>
</dbReference>
<evidence type="ECO:0000256" key="1">
    <source>
        <dbReference type="ARBA" id="ARBA00011063"/>
    </source>
</evidence>
<dbReference type="InterPro" id="IPR050438">
    <property type="entry name" value="LMW_PTPase"/>
</dbReference>
<keyword evidence="3" id="KW-0378">Hydrolase</keyword>
<evidence type="ECO:0000259" key="7">
    <source>
        <dbReference type="SMART" id="SM00226"/>
    </source>
</evidence>
<dbReference type="RefSeq" id="WP_160802398.1">
    <property type="nucleotide sequence ID" value="NZ_WUUL01000011.1"/>
</dbReference>
<dbReference type="SMART" id="SM00226">
    <property type="entry name" value="LMWPc"/>
    <property type="match status" value="1"/>
</dbReference>
<evidence type="ECO:0000256" key="6">
    <source>
        <dbReference type="PIRSR" id="PIRSR617867-1"/>
    </source>
</evidence>
<feature type="active site" description="Proton donor" evidence="6">
    <location>
        <position position="124"/>
    </location>
</feature>
<evidence type="ECO:0000313" key="9">
    <source>
        <dbReference type="Proteomes" id="UP000430692"/>
    </source>
</evidence>
<dbReference type="Pfam" id="PF01451">
    <property type="entry name" value="LMWPc"/>
    <property type="match status" value="1"/>
</dbReference>
<dbReference type="GO" id="GO:0004725">
    <property type="term" value="F:protein tyrosine phosphatase activity"/>
    <property type="evidence" value="ECO:0007669"/>
    <property type="project" value="UniProtKB-EC"/>
</dbReference>
<comment type="caution">
    <text evidence="8">The sequence shown here is derived from an EMBL/GenBank/DDBJ whole genome shotgun (WGS) entry which is preliminary data.</text>
</comment>
<dbReference type="PRINTS" id="PR00719">
    <property type="entry name" value="LMWPTPASE"/>
</dbReference>
<dbReference type="AlphaFoldDB" id="A0A6I4VU02"/>
<comment type="similarity">
    <text evidence="1">Belongs to the low molecular weight phosphotyrosine protein phosphatase family.</text>
</comment>
<dbReference type="PANTHER" id="PTHR11717:SF7">
    <property type="entry name" value="LOW MOLECULAR WEIGHT PHOSPHOTYROSINE PROTEIN PHOSPHATASE"/>
    <property type="match status" value="1"/>
</dbReference>
<keyword evidence="4" id="KW-0904">Protein phosphatase</keyword>